<dbReference type="Gene3D" id="3.10.10.10">
    <property type="entry name" value="HIV Type 1 Reverse Transcriptase, subunit A, domain 1"/>
    <property type="match status" value="1"/>
</dbReference>
<dbReference type="GO" id="GO:0006310">
    <property type="term" value="P:DNA recombination"/>
    <property type="evidence" value="ECO:0007669"/>
    <property type="project" value="UniProtKB-KW"/>
</dbReference>
<dbReference type="GO" id="GO:0015074">
    <property type="term" value="P:DNA integration"/>
    <property type="evidence" value="ECO:0007669"/>
    <property type="project" value="UniProtKB-KW"/>
</dbReference>
<comment type="caution">
    <text evidence="18">The sequence shown here is derived from an EMBL/GenBank/DDBJ whole genome shotgun (WGS) entry which is preliminary data.</text>
</comment>
<evidence type="ECO:0000256" key="4">
    <source>
        <dbReference type="ARBA" id="ARBA00022695"/>
    </source>
</evidence>
<keyword evidence="19" id="KW-1185">Reference proteome</keyword>
<feature type="region of interest" description="Disordered" evidence="14">
    <location>
        <begin position="1"/>
        <end position="22"/>
    </location>
</feature>
<evidence type="ECO:0000256" key="9">
    <source>
        <dbReference type="ARBA" id="ARBA00022884"/>
    </source>
</evidence>
<evidence type="ECO:0000256" key="1">
    <source>
        <dbReference type="ARBA" id="ARBA00010879"/>
    </source>
</evidence>
<dbReference type="PANTHER" id="PTHR33064">
    <property type="entry name" value="POL PROTEIN"/>
    <property type="match status" value="1"/>
</dbReference>
<feature type="domain" description="Integrase catalytic" evidence="17">
    <location>
        <begin position="1139"/>
        <end position="1313"/>
    </location>
</feature>
<dbReference type="PANTHER" id="PTHR33064:SF29">
    <property type="entry name" value="PEPTIDASE A2 DOMAIN-CONTAINING PROTEIN-RELATED"/>
    <property type="match status" value="1"/>
</dbReference>
<accession>A0A8K1GHA7</accession>
<evidence type="ECO:0000313" key="18">
    <source>
        <dbReference type="EMBL" id="TRZ18825.1"/>
    </source>
</evidence>
<proteinExistence type="inferred from homology"/>
<organism evidence="18 19">
    <name type="scientific">Zosterops borbonicus</name>
    <dbReference type="NCBI Taxonomy" id="364589"/>
    <lineage>
        <taxon>Eukaryota</taxon>
        <taxon>Metazoa</taxon>
        <taxon>Chordata</taxon>
        <taxon>Craniata</taxon>
        <taxon>Vertebrata</taxon>
        <taxon>Euteleostomi</taxon>
        <taxon>Archelosauria</taxon>
        <taxon>Archosauria</taxon>
        <taxon>Dinosauria</taxon>
        <taxon>Saurischia</taxon>
        <taxon>Theropoda</taxon>
        <taxon>Coelurosauria</taxon>
        <taxon>Aves</taxon>
        <taxon>Neognathae</taxon>
        <taxon>Neoaves</taxon>
        <taxon>Telluraves</taxon>
        <taxon>Australaves</taxon>
        <taxon>Passeriformes</taxon>
        <taxon>Sylvioidea</taxon>
        <taxon>Zosteropidae</taxon>
        <taxon>Zosterops</taxon>
    </lineage>
</organism>
<dbReference type="EC" id="3.1.26.4" evidence="2"/>
<evidence type="ECO:0000259" key="16">
    <source>
        <dbReference type="PROSITE" id="PS50879"/>
    </source>
</evidence>
<dbReference type="InterPro" id="IPR021109">
    <property type="entry name" value="Peptidase_aspartic_dom_sf"/>
</dbReference>
<evidence type="ECO:0000256" key="12">
    <source>
        <dbReference type="ARBA" id="ARBA00023172"/>
    </source>
</evidence>
<dbReference type="Pfam" id="PF00078">
    <property type="entry name" value="RVT_1"/>
    <property type="match status" value="1"/>
</dbReference>
<dbReference type="InterPro" id="IPR051320">
    <property type="entry name" value="Viral_Replic_Matur_Polypro"/>
</dbReference>
<dbReference type="EMBL" id="SWJQ01000206">
    <property type="protein sequence ID" value="TRZ18825.1"/>
    <property type="molecule type" value="Genomic_DNA"/>
</dbReference>
<dbReference type="Gene3D" id="3.30.70.270">
    <property type="match status" value="2"/>
</dbReference>
<keyword evidence="4" id="KW-0548">Nucleotidyltransferase</keyword>
<dbReference type="Pfam" id="PF00075">
    <property type="entry name" value="RNase_H"/>
    <property type="match status" value="1"/>
</dbReference>
<evidence type="ECO:0000256" key="2">
    <source>
        <dbReference type="ARBA" id="ARBA00012180"/>
    </source>
</evidence>
<evidence type="ECO:0000256" key="6">
    <source>
        <dbReference type="ARBA" id="ARBA00022759"/>
    </source>
</evidence>
<dbReference type="GO" id="GO:0006508">
    <property type="term" value="P:proteolysis"/>
    <property type="evidence" value="ECO:0007669"/>
    <property type="project" value="InterPro"/>
</dbReference>
<feature type="compositionally biased region" description="Basic and acidic residues" evidence="14">
    <location>
        <begin position="1"/>
        <end position="11"/>
    </location>
</feature>
<dbReference type="InterPro" id="IPR001969">
    <property type="entry name" value="Aspartic_peptidase_AS"/>
</dbReference>
<feature type="coiled-coil region" evidence="13">
    <location>
        <begin position="210"/>
        <end position="237"/>
    </location>
</feature>
<evidence type="ECO:0000256" key="5">
    <source>
        <dbReference type="ARBA" id="ARBA00022722"/>
    </source>
</evidence>
<dbReference type="FunFam" id="3.30.70.270:FF:000020">
    <property type="entry name" value="Transposon Tf2-6 polyprotein-like Protein"/>
    <property type="match status" value="1"/>
</dbReference>
<evidence type="ECO:0000256" key="8">
    <source>
        <dbReference type="ARBA" id="ARBA00022842"/>
    </source>
</evidence>
<dbReference type="GO" id="GO:0004190">
    <property type="term" value="F:aspartic-type endopeptidase activity"/>
    <property type="evidence" value="ECO:0007669"/>
    <property type="project" value="InterPro"/>
</dbReference>
<dbReference type="InterPro" id="IPR043128">
    <property type="entry name" value="Rev_trsase/Diguanyl_cyclase"/>
</dbReference>
<dbReference type="PROSITE" id="PS50879">
    <property type="entry name" value="RNASE_H_1"/>
    <property type="match status" value="1"/>
</dbReference>
<evidence type="ECO:0000256" key="13">
    <source>
        <dbReference type="SAM" id="Coils"/>
    </source>
</evidence>
<dbReference type="GO" id="GO:0004523">
    <property type="term" value="F:RNA-DNA hybrid ribonuclease activity"/>
    <property type="evidence" value="ECO:0007669"/>
    <property type="project" value="UniProtKB-EC"/>
</dbReference>
<evidence type="ECO:0000256" key="11">
    <source>
        <dbReference type="ARBA" id="ARBA00022918"/>
    </source>
</evidence>
<keyword evidence="7" id="KW-0378">Hydrolase</keyword>
<dbReference type="Pfam" id="PF17919">
    <property type="entry name" value="RT_RNaseH_2"/>
    <property type="match status" value="1"/>
</dbReference>
<keyword evidence="9" id="KW-0694">RNA-binding</keyword>
<dbReference type="InterPro" id="IPR036397">
    <property type="entry name" value="RNaseH_sf"/>
</dbReference>
<dbReference type="InterPro" id="IPR012337">
    <property type="entry name" value="RNaseH-like_sf"/>
</dbReference>
<dbReference type="SUPFAM" id="SSF56672">
    <property type="entry name" value="DNA/RNA polymerases"/>
    <property type="match status" value="1"/>
</dbReference>
<dbReference type="PROSITE" id="PS00141">
    <property type="entry name" value="ASP_PROTEASE"/>
    <property type="match status" value="1"/>
</dbReference>
<dbReference type="InterPro" id="IPR041577">
    <property type="entry name" value="RT_RNaseH_2"/>
</dbReference>
<gene>
    <name evidence="18" type="ORF">HGM15179_008249</name>
</gene>
<dbReference type="PROSITE" id="PS50878">
    <property type="entry name" value="RT_POL"/>
    <property type="match status" value="1"/>
</dbReference>
<keyword evidence="3" id="KW-0808">Transferase</keyword>
<evidence type="ECO:0000256" key="10">
    <source>
        <dbReference type="ARBA" id="ARBA00022908"/>
    </source>
</evidence>
<evidence type="ECO:0000313" key="19">
    <source>
        <dbReference type="Proteomes" id="UP000796761"/>
    </source>
</evidence>
<feature type="compositionally biased region" description="Polar residues" evidence="14">
    <location>
        <begin position="296"/>
        <end position="311"/>
    </location>
</feature>
<dbReference type="InterPro" id="IPR002156">
    <property type="entry name" value="RNaseH_domain"/>
</dbReference>
<feature type="region of interest" description="Disordered" evidence="14">
    <location>
        <begin position="296"/>
        <end position="319"/>
    </location>
</feature>
<reference evidence="18" key="1">
    <citation type="submission" date="2019-04" db="EMBL/GenBank/DDBJ databases">
        <title>Genome assembly of Zosterops borbonicus 15179.</title>
        <authorList>
            <person name="Leroy T."/>
            <person name="Anselmetti Y."/>
            <person name="Tilak M.-K."/>
            <person name="Nabholz B."/>
        </authorList>
    </citation>
    <scope>NUCLEOTIDE SEQUENCE</scope>
    <source>
        <strain evidence="18">HGM_15179</strain>
        <tissue evidence="18">Muscle</tissue>
    </source>
</reference>
<keyword evidence="6" id="KW-0255">Endonuclease</keyword>
<keyword evidence="12" id="KW-0233">DNA recombination</keyword>
<evidence type="ECO:0000259" key="17">
    <source>
        <dbReference type="PROSITE" id="PS50994"/>
    </source>
</evidence>
<dbReference type="Pfam" id="PF00665">
    <property type="entry name" value="rve"/>
    <property type="match status" value="1"/>
</dbReference>
<dbReference type="Gene3D" id="2.40.70.10">
    <property type="entry name" value="Acid Proteases"/>
    <property type="match status" value="1"/>
</dbReference>
<dbReference type="InterPro" id="IPR001584">
    <property type="entry name" value="Integrase_cat-core"/>
</dbReference>
<dbReference type="Gene3D" id="3.30.420.10">
    <property type="entry name" value="Ribonuclease H-like superfamily/Ribonuclease H"/>
    <property type="match status" value="2"/>
</dbReference>
<dbReference type="InterPro" id="IPR000477">
    <property type="entry name" value="RT_dom"/>
</dbReference>
<evidence type="ECO:0000256" key="14">
    <source>
        <dbReference type="SAM" id="MobiDB-lite"/>
    </source>
</evidence>
<keyword evidence="11" id="KW-0695">RNA-directed DNA polymerase</keyword>
<dbReference type="GO" id="GO:0003723">
    <property type="term" value="F:RNA binding"/>
    <property type="evidence" value="ECO:0007669"/>
    <property type="project" value="UniProtKB-KW"/>
</dbReference>
<name>A0A8K1GHA7_9PASS</name>
<keyword evidence="8" id="KW-0460">Magnesium</keyword>
<dbReference type="InterPro" id="IPR043502">
    <property type="entry name" value="DNA/RNA_pol_sf"/>
</dbReference>
<dbReference type="OrthoDB" id="9950135at2759"/>
<protein>
    <recommendedName>
        <fullName evidence="2">ribonuclease H</fullName>
        <ecNumber evidence="2">3.1.26.4</ecNumber>
    </recommendedName>
</protein>
<evidence type="ECO:0000256" key="3">
    <source>
        <dbReference type="ARBA" id="ARBA00022679"/>
    </source>
</evidence>
<feature type="domain" description="Reverse transcriptase" evidence="15">
    <location>
        <begin position="494"/>
        <end position="675"/>
    </location>
</feature>
<keyword evidence="5" id="KW-0540">Nuclease</keyword>
<dbReference type="GO" id="GO:0003964">
    <property type="term" value="F:RNA-directed DNA polymerase activity"/>
    <property type="evidence" value="ECO:0007669"/>
    <property type="project" value="UniProtKB-KW"/>
</dbReference>
<comment type="similarity">
    <text evidence="1">Belongs to the beta type-B retroviral polymerase family. HERV class-II K(HML-2) pol subfamily.</text>
</comment>
<evidence type="ECO:0000256" key="7">
    <source>
        <dbReference type="ARBA" id="ARBA00022801"/>
    </source>
</evidence>
<evidence type="ECO:0000259" key="15">
    <source>
        <dbReference type="PROSITE" id="PS50878"/>
    </source>
</evidence>
<feature type="domain" description="RNase H type-1" evidence="16">
    <location>
        <begin position="927"/>
        <end position="1076"/>
    </location>
</feature>
<dbReference type="Proteomes" id="UP000796761">
    <property type="component" value="Unassembled WGS sequence"/>
</dbReference>
<keyword evidence="10" id="KW-0229">DNA integration</keyword>
<dbReference type="SUPFAM" id="SSF50630">
    <property type="entry name" value="Acid proteases"/>
    <property type="match status" value="1"/>
</dbReference>
<keyword evidence="13" id="KW-0175">Coiled coil</keyword>
<dbReference type="PROSITE" id="PS50994">
    <property type="entry name" value="INTEGRASE"/>
    <property type="match status" value="1"/>
</dbReference>
<sequence>MKAEHPDKDRNGGTSQPTGEPEVAIITESLRYESLRNLHKDIVRRGREAYTTWLLRVWDLMGTGVQLDGGEARNLGPLTQDSGMNQIFVREPGSLSLWERLLMSVRERFVHRERMQEHHHRMRWKTLEEGIQQLREVAILEVLFGRDGQHDNDPDKVRCTGQMLWSLANLGPSQYTTFIATIDADTNRETVGSVANKLRNYESMINGPMQAHISAVIKEFKEEMREMREEMKKVNAAPVRVTGPKFSAQHSPARDRGYTPRANLWFFLRDHGEDMGRWDGKPTSVLAARVRQLKEGNSNRGTSTKVKVASTSHDRAAGQGEARENRIFWTVWIRWPGTSEPQKYDALVDTGAQCTLIPSGQVGAEAVSIAGVTGGSQQLTLVEAEVSLTGKEWKKHSIVTGPDAPCILGIDFLRNGYYKDPKGLRWAFGIAAVEAENIKQLNTLPGLSENPSAVGLLRVEEQRVPIATSTVHRRQYRTDRDAVIPIHRMIRELESQGVVSKTHSPFNSPIWPVRKSDREWRLTVDYRGLNEVTPPLSAAVPDMLELQYELESKAAKWYATIDIANAFFSIPLAAECRPQFAFTWRGVQYTWNRLPQGWKHSPTICHGLIQTALEKGEAPEHLQYIDDIIVWGSTVAEVFEKGEKIIQILLKAGFAIKKSKVKGPAREIQFLGVKWQDGRRQIPTEVINKITAMSPPTSKKETQAFLGAIGFWRMHIPEYSQIVSPLYLVTRKKNDFHWGPEQQQAFTQIKQEIAHAVALGPVRTGPEVKNVLYSAAGNNGLSWSLWQKVPGETRGRPLGFWSRGYRGSEANYTPTEKEILAAYEGVQAASEVIGTEAQLLLAPRLPVLGWMFKGKVPTTHHATDATWSKWIALITQRARIGNPNRPGILEIITNWPEGENFGLTDDEEQEQATRAEEAPPYNQLPAEETCYALFTDGSCRIVGMNRKWKAAVWSPTRQVAQATEGEGGSSQLAELKAVQLALDIAEREKWPRLYLYTDSWMVANALWGWLGRWRKANWQRRGKPIWAADIWKDIASRVEKLTVKVRHVDAHVPKGRANEEHRNNEQVDQAARIEVSKIDLDWHHKGELFLARWAHDASGHQGRDATYKWARDRGVDLTMDSISQVIHDCETCAAIKQAKRAKPLWYGGRWSKYKYGEAWQIDYITLPQTRQGKRYVLTMVEATTGWLETYPVPHATARNTILGLEKQVLWRHGTPERIESDNGTHFKNGLINTWAREHGIEWIYHIPYHAPAAGKVERCNGLLKTTLKALGGGTFRNWEMNLAKATWMVNTRGSINRAGPAQSEPVHTVDGDKVPVVHMKGILGKTVWINPTSGKDKPIRGIVFAQGPGYTWWDTSQHSALDELQCPTTGAEQDNPKLAEAGWGSEMDGGISKWSTAHQCAGSHSQLGDSCISQSPGRECSCLLCREVANGQSKKLHCTGHIEIKDLNVLVPLSAALLPTASLVEASKRVSGLTE</sequence>
<dbReference type="SUPFAM" id="SSF53098">
    <property type="entry name" value="Ribonuclease H-like"/>
    <property type="match status" value="2"/>
</dbReference>